<dbReference type="EMBL" id="ML119056">
    <property type="protein sequence ID" value="ROT37831.1"/>
    <property type="molecule type" value="Genomic_DNA"/>
</dbReference>
<dbReference type="STRING" id="1314773.A0A3N2PTL3"/>
<reference evidence="1 2" key="1">
    <citation type="journal article" date="2018" name="Mol. Ecol.">
        <title>The obligate alkalophilic soda-lake fungus Sodiomyces alkalinus has shifted to a protein diet.</title>
        <authorList>
            <person name="Grum-Grzhimaylo A.A."/>
            <person name="Falkoski D.L."/>
            <person name="van den Heuvel J."/>
            <person name="Valero-Jimenez C.A."/>
            <person name="Min B."/>
            <person name="Choi I.G."/>
            <person name="Lipzen A."/>
            <person name="Daum C.G."/>
            <person name="Aanen D.K."/>
            <person name="Tsang A."/>
            <person name="Henrissat B."/>
            <person name="Bilanenko E.N."/>
            <person name="de Vries R.P."/>
            <person name="van Kan J.A.L."/>
            <person name="Grigoriev I.V."/>
            <person name="Debets A.J.M."/>
        </authorList>
    </citation>
    <scope>NUCLEOTIDE SEQUENCE [LARGE SCALE GENOMIC DNA]</scope>
    <source>
        <strain evidence="1 2">F11</strain>
    </source>
</reference>
<accession>A0A3N2PTL3</accession>
<sequence>MPNPPPQPSLPPRLPCIGPRRHLLSESPDDDLRPVDLDIPYPVPFAGSHAELGLVQTWMTADGRYGPYGYGEDDPSYSRSRVDWDTVDWGALQNQCLERNAHRFPTDPGVFAAKPVRFAWRNRTTVPPVRTWDEFSPTRRTALVVRAYDGYHYKPEDLLHLRSLVVEAGLRTGGEYAVVLLVHIRGRESNIFSSPEAYERAFEKAKIPNEFQSIAVLWDEGLLESWYPRIEEHGVMWQAFQPVQLFALHYPEFDHYWQLEMDMRFTGDAGAYFDAMDASSRQEPRKQAMERATFFYDPAMYASYAEFQEAVDAANGGSSHLWGPISLREVPPLGPKPPTTSPADAFTWGVGEPADVVVTGLCDDARRSTTWVFRDWFYGFAAGLSTPRFFCAPAIQRGSRTLLLAIHALQLRRGLRIASEATLPSFAAWMGLKLSAPPMPWYLQRADNETERALWMGGGVEASEDGWGRSDPQWGLGDAEGEPANGNTWWWTGDWPEDMFTTWMRGGIDEDDIDPTLRRVLTVKDGEVFIPNIALHPVKSQ</sequence>
<organism evidence="1 2">
    <name type="scientific">Sodiomyces alkalinus (strain CBS 110278 / VKM F-3762 / F11)</name>
    <name type="common">Alkaliphilic filamentous fungus</name>
    <dbReference type="NCBI Taxonomy" id="1314773"/>
    <lineage>
        <taxon>Eukaryota</taxon>
        <taxon>Fungi</taxon>
        <taxon>Dikarya</taxon>
        <taxon>Ascomycota</taxon>
        <taxon>Pezizomycotina</taxon>
        <taxon>Sordariomycetes</taxon>
        <taxon>Hypocreomycetidae</taxon>
        <taxon>Glomerellales</taxon>
        <taxon>Plectosphaerellaceae</taxon>
        <taxon>Sodiomyces</taxon>
    </lineage>
</organism>
<dbReference type="GeneID" id="39581402"/>
<proteinExistence type="predicted"/>
<name>A0A3N2PTL3_SODAK</name>
<dbReference type="PANTHER" id="PTHR36205:SF2">
    <property type="entry name" value="MAJOR FACILITATOR SUPERFAMILY TRANSPORTER"/>
    <property type="match status" value="1"/>
</dbReference>
<dbReference type="Pfam" id="PF11885">
    <property type="entry name" value="DUF3405"/>
    <property type="match status" value="1"/>
</dbReference>
<dbReference type="OrthoDB" id="3353407at2759"/>
<evidence type="ECO:0000313" key="1">
    <source>
        <dbReference type="EMBL" id="ROT37831.1"/>
    </source>
</evidence>
<dbReference type="InterPro" id="IPR021822">
    <property type="entry name" value="DUF3405"/>
</dbReference>
<dbReference type="PANTHER" id="PTHR36205">
    <property type="entry name" value="CHROMOSOME 19, WHOLE GENOME SHOTGUN SEQUENCE"/>
    <property type="match status" value="1"/>
</dbReference>
<keyword evidence="2" id="KW-1185">Reference proteome</keyword>
<dbReference type="Proteomes" id="UP000272025">
    <property type="component" value="Unassembled WGS sequence"/>
</dbReference>
<dbReference type="RefSeq" id="XP_028465637.1">
    <property type="nucleotide sequence ID" value="XM_028612924.1"/>
</dbReference>
<dbReference type="AlphaFoldDB" id="A0A3N2PTL3"/>
<evidence type="ECO:0000313" key="2">
    <source>
        <dbReference type="Proteomes" id="UP000272025"/>
    </source>
</evidence>
<protein>
    <submittedName>
        <fullName evidence="1">Uncharacterized protein</fullName>
    </submittedName>
</protein>
<gene>
    <name evidence="1" type="ORF">SODALDRAFT_340188</name>
</gene>